<comment type="caution">
    <text evidence="2">The sequence shown here is derived from an EMBL/GenBank/DDBJ whole genome shotgun (WGS) entry which is preliminary data.</text>
</comment>
<organism evidence="2 3">
    <name type="scientific">Cercophora samala</name>
    <dbReference type="NCBI Taxonomy" id="330535"/>
    <lineage>
        <taxon>Eukaryota</taxon>
        <taxon>Fungi</taxon>
        <taxon>Dikarya</taxon>
        <taxon>Ascomycota</taxon>
        <taxon>Pezizomycotina</taxon>
        <taxon>Sordariomycetes</taxon>
        <taxon>Sordariomycetidae</taxon>
        <taxon>Sordariales</taxon>
        <taxon>Lasiosphaeriaceae</taxon>
        <taxon>Cercophora</taxon>
    </lineage>
</organism>
<name>A0AA39ZAF3_9PEZI</name>
<sequence>MPDAAASPRDLVLRNGTQAEKSVTPVDLEPKPDIGEGNQRLHSFYRPGLVAGTYNIDVEQDIAKYNPSPGQRFADIPAADKLDPKKSSKSFTVIAPQYSLPPGSLNTTYPAPGHQTPHTTLPHVVLNDPQLPWERVGSESELSIDSPEQQDVLSKTRTPWLAVIAFTQDEIMLPAEAEASLESLLKLPKSPKPFAPSPTFTYNVNMSDFVHNVGESKALSTPLTSFDASIDDPTSTKGDIVCVKSQVLQELVRTFDDKGQPNTSQAHPDVSRYRWLAHVRQVDTAGMAQAGSTTGLLGERDSLFSVVLAHRTGPLGRNQPTSVVAHLISIEGLEAMPFPFKTPYVALTSLHSWSYMSLPPNSVSLHDAFRHIGDFQNVDGIQRQLLRAPATRAELDSLRSRGDGGRNMASRLENGYSLARYRLQTGEQTVSFFRGPLVPTSVKYPLQPGWDLPSTHGTNRQIFDRQVGIMDISYSSAWQLGRTLALADRSFTVALARVRRQIQEAGVQFAKKEEMEKKTLFRTKVSTIKSLAASMSLLERLPESDTLLTSDVSNRWQAKSVARVDVSFNAMGEGGSDSQKEKLQRQLDKAAEEVSGSLQDANVPYDEFNTPRSTDWMAVLKWVLDRMYLADIPAHYLISDPSHLPLETIRFFEVDRNWTDSLIDGALSLANHLERSDDMVRRAMQHALKRYLATESKGLGRVPPVPLYGFLLRSELVTAFPDMVVKTEPTPPASQPVLIRHQLLDTNVMLCLFDRPPTKGSFESITLSQPPHQPCFSIASVLTTEEIDITLKSVYSGAIKDQPHKDARVNDLKNGQDAWQRGEAPTDTKPVVFIWDVDDQTRKPPPYGNDPALRFLNVNSFATWTHGKVVAGMKGTDGQSQYTEAQPTSSLIAYELNDPSWQLKIQLDQRPISPSTSNHPDSLQPAGALRAAISDPSSASITTPASNTPKTTLQSTGPLQRSNPFPLPLPPPNTSTMPTKLTTPPPAPSSSSSSSSLKTSPLNTAGSGPASSPTFHFRIFSIDPSTPDTILTPSPLPQDLIFSITLQDDPRTLSTFRLSKITFLIPFNRVPEVLTTDYTGPGGFMITNLRFNVVCSLVKEGPFQSSKRSLKVELLPRTHLRSVFAGECLDLTFLLAGVVVAEVSKRPRLSLGAKVRFAEREDIDVEIGVDRPPR</sequence>
<protein>
    <submittedName>
        <fullName evidence="2">Uncharacterized protein</fullName>
    </submittedName>
</protein>
<accession>A0AA39ZAF3</accession>
<evidence type="ECO:0000256" key="1">
    <source>
        <dbReference type="SAM" id="MobiDB-lite"/>
    </source>
</evidence>
<feature type="compositionally biased region" description="Polar residues" evidence="1">
    <location>
        <begin position="935"/>
        <end position="961"/>
    </location>
</feature>
<dbReference type="AlphaFoldDB" id="A0AA39ZAF3"/>
<evidence type="ECO:0000313" key="2">
    <source>
        <dbReference type="EMBL" id="KAK0667210.1"/>
    </source>
</evidence>
<feature type="region of interest" description="Disordered" evidence="1">
    <location>
        <begin position="932"/>
        <end position="1011"/>
    </location>
</feature>
<dbReference type="EMBL" id="JAULSY010000076">
    <property type="protein sequence ID" value="KAK0667210.1"/>
    <property type="molecule type" value="Genomic_DNA"/>
</dbReference>
<feature type="region of interest" description="Disordered" evidence="1">
    <location>
        <begin position="1"/>
        <end position="40"/>
    </location>
</feature>
<gene>
    <name evidence="2" type="ORF">QBC41DRAFT_279498</name>
</gene>
<reference evidence="2" key="1">
    <citation type="submission" date="2023-06" db="EMBL/GenBank/DDBJ databases">
        <title>Genome-scale phylogeny and comparative genomics of the fungal order Sordariales.</title>
        <authorList>
            <consortium name="Lawrence Berkeley National Laboratory"/>
            <person name="Hensen N."/>
            <person name="Bonometti L."/>
            <person name="Westerberg I."/>
            <person name="Brannstrom I.O."/>
            <person name="Guillou S."/>
            <person name="Cros-Aarteil S."/>
            <person name="Calhoun S."/>
            <person name="Haridas S."/>
            <person name="Kuo A."/>
            <person name="Mondo S."/>
            <person name="Pangilinan J."/>
            <person name="Riley R."/>
            <person name="Labutti K."/>
            <person name="Andreopoulos B."/>
            <person name="Lipzen A."/>
            <person name="Chen C."/>
            <person name="Yanf M."/>
            <person name="Daum C."/>
            <person name="Ng V."/>
            <person name="Clum A."/>
            <person name="Steindorff A."/>
            <person name="Ohm R."/>
            <person name="Martin F."/>
            <person name="Silar P."/>
            <person name="Natvig D."/>
            <person name="Lalanne C."/>
            <person name="Gautier V."/>
            <person name="Ament-Velasquez S.L."/>
            <person name="Kruys A."/>
            <person name="Hutchinson M.I."/>
            <person name="Powell A.J."/>
            <person name="Barry K."/>
            <person name="Miller A.N."/>
            <person name="Grigoriev I.V."/>
            <person name="Debuchy R."/>
            <person name="Gladieux P."/>
            <person name="Thoren M.H."/>
            <person name="Johannesson H."/>
        </authorList>
    </citation>
    <scope>NUCLEOTIDE SEQUENCE</scope>
    <source>
        <strain evidence="2">CBS 307.81</strain>
    </source>
</reference>
<feature type="compositionally biased region" description="Low complexity" evidence="1">
    <location>
        <begin position="989"/>
        <end position="1004"/>
    </location>
</feature>
<evidence type="ECO:0000313" key="3">
    <source>
        <dbReference type="Proteomes" id="UP001174997"/>
    </source>
</evidence>
<keyword evidence="3" id="KW-1185">Reference proteome</keyword>
<proteinExistence type="predicted"/>
<dbReference type="Proteomes" id="UP001174997">
    <property type="component" value="Unassembled WGS sequence"/>
</dbReference>